<keyword evidence="1" id="KW-1133">Transmembrane helix</keyword>
<dbReference type="AlphaFoldDB" id="A0A5N7C1B0"/>
<reference evidence="2" key="1">
    <citation type="submission" date="2019-04" db="EMBL/GenBank/DDBJ databases">
        <title>Friends and foes A comparative genomics studyof 23 Aspergillus species from section Flavi.</title>
        <authorList>
            <consortium name="DOE Joint Genome Institute"/>
            <person name="Kjaerbolling I."/>
            <person name="Vesth T."/>
            <person name="Frisvad J.C."/>
            <person name="Nybo J.L."/>
            <person name="Theobald S."/>
            <person name="Kildgaard S."/>
            <person name="Isbrandt T."/>
            <person name="Kuo A."/>
            <person name="Sato A."/>
            <person name="Lyhne E.K."/>
            <person name="Kogle M.E."/>
            <person name="Wiebenga A."/>
            <person name="Kun R.S."/>
            <person name="Lubbers R.J."/>
            <person name="Makela M.R."/>
            <person name="Barry K."/>
            <person name="Chovatia M."/>
            <person name="Clum A."/>
            <person name="Daum C."/>
            <person name="Haridas S."/>
            <person name="He G."/>
            <person name="LaButti K."/>
            <person name="Lipzen A."/>
            <person name="Mondo S."/>
            <person name="Riley R."/>
            <person name="Salamov A."/>
            <person name="Simmons B.A."/>
            <person name="Magnuson J.K."/>
            <person name="Henrissat B."/>
            <person name="Mortensen U.H."/>
            <person name="Larsen T.O."/>
            <person name="Devries R.P."/>
            <person name="Grigoriev I.V."/>
            <person name="Machida M."/>
            <person name="Baker S.E."/>
            <person name="Andersen M.R."/>
        </authorList>
    </citation>
    <scope>NUCLEOTIDE SEQUENCE [LARGE SCALE GENOMIC DNA]</scope>
    <source>
        <strain evidence="2">IBT 14317</strain>
    </source>
</reference>
<name>A0A5N7C1B0_PETAA</name>
<evidence type="ECO:0000256" key="1">
    <source>
        <dbReference type="SAM" id="Phobius"/>
    </source>
</evidence>
<protein>
    <submittedName>
        <fullName evidence="2">Uncharacterized protein</fullName>
    </submittedName>
</protein>
<keyword evidence="1" id="KW-0812">Transmembrane</keyword>
<dbReference type="Proteomes" id="UP000326877">
    <property type="component" value="Unassembled WGS sequence"/>
</dbReference>
<organism evidence="2">
    <name type="scientific">Petromyces alliaceus</name>
    <name type="common">Aspergillus alliaceus</name>
    <dbReference type="NCBI Taxonomy" id="209559"/>
    <lineage>
        <taxon>Eukaryota</taxon>
        <taxon>Fungi</taxon>
        <taxon>Dikarya</taxon>
        <taxon>Ascomycota</taxon>
        <taxon>Pezizomycotina</taxon>
        <taxon>Eurotiomycetes</taxon>
        <taxon>Eurotiomycetidae</taxon>
        <taxon>Eurotiales</taxon>
        <taxon>Aspergillaceae</taxon>
        <taxon>Aspergillus</taxon>
        <taxon>Aspergillus subgen. Circumdati</taxon>
    </lineage>
</organism>
<sequence>MDYRPILPTVMLCRCCFFFFCFVFLRISPQPKQTLTPFHRLPAHLKNYKTEMNSPNASFAQLCDPGTGITRLMNREDRVVAKTNK</sequence>
<accession>A0A5N7C1B0</accession>
<feature type="transmembrane region" description="Helical" evidence="1">
    <location>
        <begin position="6"/>
        <end position="25"/>
    </location>
</feature>
<evidence type="ECO:0000313" key="2">
    <source>
        <dbReference type="EMBL" id="KAE8387884.1"/>
    </source>
</evidence>
<dbReference type="EMBL" id="ML735286">
    <property type="protein sequence ID" value="KAE8387884.1"/>
    <property type="molecule type" value="Genomic_DNA"/>
</dbReference>
<proteinExistence type="predicted"/>
<keyword evidence="1" id="KW-0472">Membrane</keyword>
<gene>
    <name evidence="2" type="ORF">BDV23DRAFT_119612</name>
</gene>